<reference evidence="18" key="1">
    <citation type="submission" date="2018-12" db="EMBL/GenBank/DDBJ databases">
        <title>Tengunoibacter tsumagoiensis gen. nov., sp. nov., Dictyobacter kobayashii sp. nov., D. alpinus sp. nov., and D. joshuensis sp. nov. and description of Dictyobacteraceae fam. nov. within the order Ktedonobacterales isolated from Tengu-no-mugimeshi.</title>
        <authorList>
            <person name="Wang C.M."/>
            <person name="Zheng Y."/>
            <person name="Sakai Y."/>
            <person name="Toyoda A."/>
            <person name="Minakuchi Y."/>
            <person name="Abe K."/>
            <person name="Yokota A."/>
            <person name="Yabe S."/>
        </authorList>
    </citation>
    <scope>NUCLEOTIDE SEQUENCE [LARGE SCALE GENOMIC DNA]</scope>
    <source>
        <strain evidence="18">Uno3</strain>
    </source>
</reference>
<dbReference type="Pfam" id="PF00672">
    <property type="entry name" value="HAMP"/>
    <property type="match status" value="1"/>
</dbReference>
<evidence type="ECO:0000256" key="9">
    <source>
        <dbReference type="ARBA" id="ARBA00022777"/>
    </source>
</evidence>
<evidence type="ECO:0000256" key="12">
    <source>
        <dbReference type="ARBA" id="ARBA00023012"/>
    </source>
</evidence>
<accession>A0A401ZX23</accession>
<dbReference type="FunFam" id="3.30.565.10:FF:000006">
    <property type="entry name" value="Sensor histidine kinase WalK"/>
    <property type="match status" value="1"/>
</dbReference>
<keyword evidence="8" id="KW-0547">Nucleotide-binding</keyword>
<keyword evidence="4" id="KW-1003">Cell membrane</keyword>
<dbReference type="PROSITE" id="PS50885">
    <property type="entry name" value="HAMP"/>
    <property type="match status" value="1"/>
</dbReference>
<evidence type="ECO:0000259" key="15">
    <source>
        <dbReference type="PROSITE" id="PS50109"/>
    </source>
</evidence>
<dbReference type="RefSeq" id="WP_126579022.1">
    <property type="nucleotide sequence ID" value="NZ_BIFR01000001.1"/>
</dbReference>
<dbReference type="InterPro" id="IPR003661">
    <property type="entry name" value="HisK_dim/P_dom"/>
</dbReference>
<keyword evidence="12" id="KW-0902">Two-component regulatory system</keyword>
<evidence type="ECO:0000256" key="6">
    <source>
        <dbReference type="ARBA" id="ARBA00022679"/>
    </source>
</evidence>
<dbReference type="SMART" id="SM00387">
    <property type="entry name" value="HATPase_c"/>
    <property type="match status" value="1"/>
</dbReference>
<dbReference type="CDD" id="cd00082">
    <property type="entry name" value="HisKA"/>
    <property type="match status" value="1"/>
</dbReference>
<dbReference type="SUPFAM" id="SSF55874">
    <property type="entry name" value="ATPase domain of HSP90 chaperone/DNA topoisomerase II/histidine kinase"/>
    <property type="match status" value="1"/>
</dbReference>
<evidence type="ECO:0000256" key="10">
    <source>
        <dbReference type="ARBA" id="ARBA00022840"/>
    </source>
</evidence>
<evidence type="ECO:0000313" key="17">
    <source>
        <dbReference type="EMBL" id="GCE11294.1"/>
    </source>
</evidence>
<feature type="domain" description="Histidine kinase" evidence="15">
    <location>
        <begin position="359"/>
        <end position="577"/>
    </location>
</feature>
<dbReference type="GO" id="GO:0005886">
    <property type="term" value="C:plasma membrane"/>
    <property type="evidence" value="ECO:0007669"/>
    <property type="project" value="UniProtKB-SubCell"/>
</dbReference>
<comment type="caution">
    <text evidence="17">The sequence shown here is derived from an EMBL/GenBank/DDBJ whole genome shotgun (WGS) entry which is preliminary data.</text>
</comment>
<keyword evidence="9" id="KW-0418">Kinase</keyword>
<evidence type="ECO:0000256" key="8">
    <source>
        <dbReference type="ARBA" id="ARBA00022741"/>
    </source>
</evidence>
<dbReference type="SMART" id="SM00388">
    <property type="entry name" value="HisKA"/>
    <property type="match status" value="1"/>
</dbReference>
<sequence>MANRRERTMRIQWWQSIRWRFALASALIALIATSLLALVAILMISHYYGEDQRGRLGAVVGGIADDKAHGIVKRFQDDPRHNLELAVNQELDGWLTQQDQQPLVIVFRPNGVPIYPFRAETNPLATQVPTHATATADALSIEQATAIARATATALPTDPNKRIAPDVQETATAKRLSNARSTLDKVVAYSLGLQNRTLEAKDLALLEQAIERAWGRKHQSTDGEFGRNNPIDNVQPFSVRPLMDDKRLLGVIVVTNREQKLPPFIFSVGEAVLLASLAVAMLAALAAILFSQTITNPLSRLTQATRVLAQGNYDAQVTMKAPGELGELADNFNHMATQLKQDVEELRRQEVWRRELIMNITHDLATPLTAIAGLGESLMDGVNQSREDYEITGRIIMNETLRLRRLVQDLHMMAKVEGGALQPKPKPVRLAALIDEVLAVQIAEFERHQIEPSNLVPFQLPLVLADPDMLTRVFANLFSNALRHTQEGGGLTISAIAEPQRVIISCTDTGEGIPEDALDRIFERFYRVDGARQSSTGGSGLGLAIVRAIIEAHGGTIWASNAPGGGASISFSLPLPAAPDNEVTQPMVRLPASARKKAR</sequence>
<dbReference type="OrthoDB" id="9800372at2"/>
<evidence type="ECO:0000256" key="3">
    <source>
        <dbReference type="ARBA" id="ARBA00012438"/>
    </source>
</evidence>
<protein>
    <recommendedName>
        <fullName evidence="3">histidine kinase</fullName>
        <ecNumber evidence="3">2.7.13.3</ecNumber>
    </recommendedName>
</protein>
<proteinExistence type="predicted"/>
<dbReference type="CDD" id="cd00075">
    <property type="entry name" value="HATPase"/>
    <property type="match status" value="1"/>
</dbReference>
<keyword evidence="10" id="KW-0067">ATP-binding</keyword>
<dbReference type="PRINTS" id="PR00344">
    <property type="entry name" value="BCTRLSENSOR"/>
</dbReference>
<dbReference type="SMART" id="SM00304">
    <property type="entry name" value="HAMP"/>
    <property type="match status" value="1"/>
</dbReference>
<dbReference type="Gene3D" id="3.30.565.10">
    <property type="entry name" value="Histidine kinase-like ATPase, C-terminal domain"/>
    <property type="match status" value="1"/>
</dbReference>
<dbReference type="Pfam" id="PF00512">
    <property type="entry name" value="HisKA"/>
    <property type="match status" value="1"/>
</dbReference>
<dbReference type="Gene3D" id="1.10.287.130">
    <property type="match status" value="1"/>
</dbReference>
<evidence type="ECO:0000256" key="11">
    <source>
        <dbReference type="ARBA" id="ARBA00022989"/>
    </source>
</evidence>
<feature type="domain" description="HAMP" evidence="16">
    <location>
        <begin position="292"/>
        <end position="344"/>
    </location>
</feature>
<evidence type="ECO:0000259" key="16">
    <source>
        <dbReference type="PROSITE" id="PS50885"/>
    </source>
</evidence>
<evidence type="ECO:0000313" key="18">
    <source>
        <dbReference type="Proteomes" id="UP000287352"/>
    </source>
</evidence>
<dbReference type="SUPFAM" id="SSF158472">
    <property type="entry name" value="HAMP domain-like"/>
    <property type="match status" value="1"/>
</dbReference>
<dbReference type="InterPro" id="IPR050398">
    <property type="entry name" value="HssS/ArlS-like"/>
</dbReference>
<dbReference type="Pfam" id="PF02518">
    <property type="entry name" value="HATPase_c"/>
    <property type="match status" value="1"/>
</dbReference>
<dbReference type="SUPFAM" id="SSF47384">
    <property type="entry name" value="Homodimeric domain of signal transducing histidine kinase"/>
    <property type="match status" value="1"/>
</dbReference>
<evidence type="ECO:0000256" key="1">
    <source>
        <dbReference type="ARBA" id="ARBA00000085"/>
    </source>
</evidence>
<dbReference type="InterPro" id="IPR036097">
    <property type="entry name" value="HisK_dim/P_sf"/>
</dbReference>
<dbReference type="InterPro" id="IPR003660">
    <property type="entry name" value="HAMP_dom"/>
</dbReference>
<evidence type="ECO:0000256" key="2">
    <source>
        <dbReference type="ARBA" id="ARBA00004651"/>
    </source>
</evidence>
<dbReference type="InterPro" id="IPR003594">
    <property type="entry name" value="HATPase_dom"/>
</dbReference>
<feature type="transmembrane region" description="Helical" evidence="14">
    <location>
        <begin position="264"/>
        <end position="290"/>
    </location>
</feature>
<feature type="transmembrane region" description="Helical" evidence="14">
    <location>
        <begin position="21"/>
        <end position="48"/>
    </location>
</feature>
<dbReference type="Gene3D" id="6.10.340.10">
    <property type="match status" value="1"/>
</dbReference>
<evidence type="ECO:0000256" key="7">
    <source>
        <dbReference type="ARBA" id="ARBA00022692"/>
    </source>
</evidence>
<keyword evidence="5" id="KW-0597">Phosphoprotein</keyword>
<dbReference type="EMBL" id="BIFR01000001">
    <property type="protein sequence ID" value="GCE11294.1"/>
    <property type="molecule type" value="Genomic_DNA"/>
</dbReference>
<keyword evidence="11 14" id="KW-1133">Transmembrane helix</keyword>
<dbReference type="InterPro" id="IPR005467">
    <property type="entry name" value="His_kinase_dom"/>
</dbReference>
<dbReference type="PANTHER" id="PTHR45528">
    <property type="entry name" value="SENSOR HISTIDINE KINASE CPXA"/>
    <property type="match status" value="1"/>
</dbReference>
<evidence type="ECO:0000256" key="5">
    <source>
        <dbReference type="ARBA" id="ARBA00022553"/>
    </source>
</evidence>
<dbReference type="GO" id="GO:0005524">
    <property type="term" value="F:ATP binding"/>
    <property type="evidence" value="ECO:0007669"/>
    <property type="project" value="UniProtKB-KW"/>
</dbReference>
<comment type="subcellular location">
    <subcellularLocation>
        <location evidence="2">Cell membrane</location>
        <topology evidence="2">Multi-pass membrane protein</topology>
    </subcellularLocation>
</comment>
<dbReference type="CDD" id="cd06225">
    <property type="entry name" value="HAMP"/>
    <property type="match status" value="1"/>
</dbReference>
<name>A0A401ZX23_9CHLR</name>
<dbReference type="Proteomes" id="UP000287352">
    <property type="component" value="Unassembled WGS sequence"/>
</dbReference>
<keyword evidence="18" id="KW-1185">Reference proteome</keyword>
<dbReference type="EC" id="2.7.13.3" evidence="3"/>
<gene>
    <name evidence="17" type="ORF">KTT_11530</name>
</gene>
<dbReference type="PANTHER" id="PTHR45528:SF1">
    <property type="entry name" value="SENSOR HISTIDINE KINASE CPXA"/>
    <property type="match status" value="1"/>
</dbReference>
<organism evidence="17 18">
    <name type="scientific">Tengunoibacter tsumagoiensis</name>
    <dbReference type="NCBI Taxonomy" id="2014871"/>
    <lineage>
        <taxon>Bacteria</taxon>
        <taxon>Bacillati</taxon>
        <taxon>Chloroflexota</taxon>
        <taxon>Ktedonobacteria</taxon>
        <taxon>Ktedonobacterales</taxon>
        <taxon>Dictyobacteraceae</taxon>
        <taxon>Tengunoibacter</taxon>
    </lineage>
</organism>
<comment type="catalytic activity">
    <reaction evidence="1">
        <text>ATP + protein L-histidine = ADP + protein N-phospho-L-histidine.</text>
        <dbReference type="EC" id="2.7.13.3"/>
    </reaction>
</comment>
<dbReference type="GO" id="GO:0000155">
    <property type="term" value="F:phosphorelay sensor kinase activity"/>
    <property type="evidence" value="ECO:0007669"/>
    <property type="project" value="InterPro"/>
</dbReference>
<evidence type="ECO:0000256" key="4">
    <source>
        <dbReference type="ARBA" id="ARBA00022475"/>
    </source>
</evidence>
<keyword evidence="6" id="KW-0808">Transferase</keyword>
<keyword evidence="7 14" id="KW-0812">Transmembrane</keyword>
<dbReference type="PROSITE" id="PS50109">
    <property type="entry name" value="HIS_KIN"/>
    <property type="match status" value="1"/>
</dbReference>
<keyword evidence="13 14" id="KW-0472">Membrane</keyword>
<dbReference type="InterPro" id="IPR004358">
    <property type="entry name" value="Sig_transdc_His_kin-like_C"/>
</dbReference>
<dbReference type="AlphaFoldDB" id="A0A401ZX23"/>
<dbReference type="InterPro" id="IPR036890">
    <property type="entry name" value="HATPase_C_sf"/>
</dbReference>
<evidence type="ECO:0000256" key="14">
    <source>
        <dbReference type="SAM" id="Phobius"/>
    </source>
</evidence>
<evidence type="ECO:0000256" key="13">
    <source>
        <dbReference type="ARBA" id="ARBA00023136"/>
    </source>
</evidence>